<reference evidence="1 2" key="1">
    <citation type="submission" date="2018-05" db="EMBL/GenBank/DDBJ databases">
        <title>Marinilabilia rubrum sp. nov., isolated from saltern sediment.</title>
        <authorList>
            <person name="Zhang R."/>
        </authorList>
    </citation>
    <scope>NUCLEOTIDE SEQUENCE [LARGE SCALE GENOMIC DNA]</scope>
    <source>
        <strain evidence="1 2">WTE16</strain>
    </source>
</reference>
<gene>
    <name evidence="1" type="ORF">DDZ16_15650</name>
</gene>
<organism evidence="1 2">
    <name type="scientific">Marinilabilia rubra</name>
    <dbReference type="NCBI Taxonomy" id="2162893"/>
    <lineage>
        <taxon>Bacteria</taxon>
        <taxon>Pseudomonadati</taxon>
        <taxon>Bacteroidota</taxon>
        <taxon>Bacteroidia</taxon>
        <taxon>Marinilabiliales</taxon>
        <taxon>Marinilabiliaceae</taxon>
        <taxon>Marinilabilia</taxon>
    </lineage>
</organism>
<protein>
    <submittedName>
        <fullName evidence="1">Uncharacterized protein</fullName>
    </submittedName>
</protein>
<dbReference type="AlphaFoldDB" id="A0A2U2B5Q1"/>
<comment type="caution">
    <text evidence="1">The sequence shown here is derived from an EMBL/GenBank/DDBJ whole genome shotgun (WGS) entry which is preliminary data.</text>
</comment>
<name>A0A2U2B5Q1_9BACT</name>
<dbReference type="EMBL" id="QEWP01000015">
    <property type="protein sequence ID" value="PWD98363.1"/>
    <property type="molecule type" value="Genomic_DNA"/>
</dbReference>
<sequence>MREPFLYVLHSPNRCPVKSKSNLIPKLVYTLRMDSKENLTFYMIKGVALEFNPTEENYPGF</sequence>
<proteinExistence type="predicted"/>
<keyword evidence="2" id="KW-1185">Reference proteome</keyword>
<dbReference type="Proteomes" id="UP000244956">
    <property type="component" value="Unassembled WGS sequence"/>
</dbReference>
<evidence type="ECO:0000313" key="2">
    <source>
        <dbReference type="Proteomes" id="UP000244956"/>
    </source>
</evidence>
<accession>A0A2U2B5Q1</accession>
<evidence type="ECO:0000313" key="1">
    <source>
        <dbReference type="EMBL" id="PWD98363.1"/>
    </source>
</evidence>